<organism evidence="1 2">
    <name type="scientific">Bradyrhizobium sediminis</name>
    <dbReference type="NCBI Taxonomy" id="2840469"/>
    <lineage>
        <taxon>Bacteria</taxon>
        <taxon>Pseudomonadati</taxon>
        <taxon>Pseudomonadota</taxon>
        <taxon>Alphaproteobacteria</taxon>
        <taxon>Hyphomicrobiales</taxon>
        <taxon>Nitrobacteraceae</taxon>
        <taxon>Bradyrhizobium</taxon>
    </lineage>
</organism>
<accession>A0A975NC56</accession>
<protein>
    <submittedName>
        <fullName evidence="1">Uncharacterized protein</fullName>
    </submittedName>
</protein>
<dbReference type="AlphaFoldDB" id="A0A975NC56"/>
<evidence type="ECO:0000313" key="2">
    <source>
        <dbReference type="Proteomes" id="UP000680839"/>
    </source>
</evidence>
<dbReference type="EMBL" id="CP076134">
    <property type="protein sequence ID" value="QWG12398.1"/>
    <property type="molecule type" value="Genomic_DNA"/>
</dbReference>
<gene>
    <name evidence="1" type="ORF">KMZ29_22240</name>
</gene>
<proteinExistence type="predicted"/>
<evidence type="ECO:0000313" key="1">
    <source>
        <dbReference type="EMBL" id="QWG12398.1"/>
    </source>
</evidence>
<dbReference type="RefSeq" id="WP_215621218.1">
    <property type="nucleotide sequence ID" value="NZ_CP076134.1"/>
</dbReference>
<name>A0A975NC56_9BRAD</name>
<reference evidence="1" key="1">
    <citation type="submission" date="2021-06" db="EMBL/GenBank/DDBJ databases">
        <title>Bradyrhizobium sp. S2-20-1 Genome sequencing.</title>
        <authorList>
            <person name="Jin L."/>
        </authorList>
    </citation>
    <scope>NUCLEOTIDE SEQUENCE</scope>
    <source>
        <strain evidence="1">S2-20-1</strain>
    </source>
</reference>
<sequence length="55" mass="6074">MPLLRGKPIGTKEVFGKLARGEAYVPDGYEKQARFVVDLVTRKVVPEAETGKTAR</sequence>
<dbReference type="Proteomes" id="UP000680839">
    <property type="component" value="Chromosome"/>
</dbReference>